<keyword evidence="2" id="KW-1185">Reference proteome</keyword>
<gene>
    <name evidence="1" type="ORF">BOO71_0002158</name>
</gene>
<sequence>MGETLGLYRAFDATAFAESLYARVQETVERGLLEELLCITDDDVYAAVTGVVDLPDRMARNLTRSFVQQGGRLPDKQRKQFPELTDAEIPAMTAAMAHLFSAQKTPGDAG</sequence>
<protein>
    <submittedName>
        <fullName evidence="1">Uncharacterized protein</fullName>
    </submittedName>
</protein>
<evidence type="ECO:0000313" key="1">
    <source>
        <dbReference type="EMBL" id="OLV19634.1"/>
    </source>
</evidence>
<name>A0A1U7P397_9DEIO</name>
<proteinExistence type="predicted"/>
<comment type="caution">
    <text evidence="1">The sequence shown here is derived from an EMBL/GenBank/DDBJ whole genome shotgun (WGS) entry which is preliminary data.</text>
</comment>
<reference evidence="1 2" key="1">
    <citation type="submission" date="2017-01" db="EMBL/GenBank/DDBJ databases">
        <title>Genome Analysis of Deinococcus marmoris KOPRI26562.</title>
        <authorList>
            <person name="Kim J.H."/>
            <person name="Oh H.-M."/>
        </authorList>
    </citation>
    <scope>NUCLEOTIDE SEQUENCE [LARGE SCALE GENOMIC DNA]</scope>
    <source>
        <strain evidence="1 2">KOPRI26562</strain>
    </source>
</reference>
<dbReference type="Proteomes" id="UP000186607">
    <property type="component" value="Unassembled WGS sequence"/>
</dbReference>
<dbReference type="AlphaFoldDB" id="A0A1U7P397"/>
<evidence type="ECO:0000313" key="2">
    <source>
        <dbReference type="Proteomes" id="UP000186607"/>
    </source>
</evidence>
<dbReference type="EMBL" id="MSTI01000026">
    <property type="protein sequence ID" value="OLV19634.1"/>
    <property type="molecule type" value="Genomic_DNA"/>
</dbReference>
<organism evidence="1 2">
    <name type="scientific">Deinococcus marmoris</name>
    <dbReference type="NCBI Taxonomy" id="249408"/>
    <lineage>
        <taxon>Bacteria</taxon>
        <taxon>Thermotogati</taxon>
        <taxon>Deinococcota</taxon>
        <taxon>Deinococci</taxon>
        <taxon>Deinococcales</taxon>
        <taxon>Deinococcaceae</taxon>
        <taxon>Deinococcus</taxon>
    </lineage>
</organism>
<accession>A0A1U7P397</accession>